<name>A0AAW2TLP3_9LAMI</name>
<organism evidence="2">
    <name type="scientific">Sesamum latifolium</name>
    <dbReference type="NCBI Taxonomy" id="2727402"/>
    <lineage>
        <taxon>Eukaryota</taxon>
        <taxon>Viridiplantae</taxon>
        <taxon>Streptophyta</taxon>
        <taxon>Embryophyta</taxon>
        <taxon>Tracheophyta</taxon>
        <taxon>Spermatophyta</taxon>
        <taxon>Magnoliopsida</taxon>
        <taxon>eudicotyledons</taxon>
        <taxon>Gunneridae</taxon>
        <taxon>Pentapetalae</taxon>
        <taxon>asterids</taxon>
        <taxon>lamiids</taxon>
        <taxon>Lamiales</taxon>
        <taxon>Pedaliaceae</taxon>
        <taxon>Sesamum</taxon>
    </lineage>
</organism>
<accession>A0AAW2TLP3</accession>
<dbReference type="AlphaFoldDB" id="A0AAW2TLP3"/>
<evidence type="ECO:0000256" key="1">
    <source>
        <dbReference type="SAM" id="MobiDB-lite"/>
    </source>
</evidence>
<gene>
    <name evidence="2" type="ORF">Slati_3827700</name>
</gene>
<evidence type="ECO:0000313" key="2">
    <source>
        <dbReference type="EMBL" id="KAL0405138.1"/>
    </source>
</evidence>
<reference evidence="2" key="1">
    <citation type="submission" date="2020-06" db="EMBL/GenBank/DDBJ databases">
        <authorList>
            <person name="Li T."/>
            <person name="Hu X."/>
            <person name="Zhang T."/>
            <person name="Song X."/>
            <person name="Zhang H."/>
            <person name="Dai N."/>
            <person name="Sheng W."/>
            <person name="Hou X."/>
            <person name="Wei L."/>
        </authorList>
    </citation>
    <scope>NUCLEOTIDE SEQUENCE</scope>
    <source>
        <strain evidence="2">KEN1</strain>
        <tissue evidence="2">Leaf</tissue>
    </source>
</reference>
<reference evidence="2" key="2">
    <citation type="journal article" date="2024" name="Plant">
        <title>Genomic evolution and insights into agronomic trait innovations of Sesamum species.</title>
        <authorList>
            <person name="Miao H."/>
            <person name="Wang L."/>
            <person name="Qu L."/>
            <person name="Liu H."/>
            <person name="Sun Y."/>
            <person name="Le M."/>
            <person name="Wang Q."/>
            <person name="Wei S."/>
            <person name="Zheng Y."/>
            <person name="Lin W."/>
            <person name="Duan Y."/>
            <person name="Cao H."/>
            <person name="Xiong S."/>
            <person name="Wang X."/>
            <person name="Wei L."/>
            <person name="Li C."/>
            <person name="Ma Q."/>
            <person name="Ju M."/>
            <person name="Zhao R."/>
            <person name="Li G."/>
            <person name="Mu C."/>
            <person name="Tian Q."/>
            <person name="Mei H."/>
            <person name="Zhang T."/>
            <person name="Gao T."/>
            <person name="Zhang H."/>
        </authorList>
    </citation>
    <scope>NUCLEOTIDE SEQUENCE</scope>
    <source>
        <strain evidence="2">KEN1</strain>
    </source>
</reference>
<comment type="caution">
    <text evidence="2">The sequence shown here is derived from an EMBL/GenBank/DDBJ whole genome shotgun (WGS) entry which is preliminary data.</text>
</comment>
<proteinExistence type="predicted"/>
<protein>
    <submittedName>
        <fullName evidence="2">Uncharacterized protein</fullName>
    </submittedName>
</protein>
<feature type="region of interest" description="Disordered" evidence="1">
    <location>
        <begin position="75"/>
        <end position="95"/>
    </location>
</feature>
<sequence>MKKDRDQCREDFKKEASTGRSFLGSEAGRNFLEEVKREHLEKFKKSASFRRLVVEEATDIFDQTVWECRKKLKAMASSPSDDFTPDCQDSVLKEA</sequence>
<dbReference type="EMBL" id="JACGWN010000014">
    <property type="protein sequence ID" value="KAL0405138.1"/>
    <property type="molecule type" value="Genomic_DNA"/>
</dbReference>